<sequence>MKTVYLSQNERDLLLNDLSSEQRTYLADFLKRGKKTAFASILAQQKGANSKGESDHISTQWTLLDFIDAGKVTDTLKCECGRSLRYQYIVKNLNTGLTLRFGKNHFQEHTNIPSDIVKEVINGMLQIDYELDEILVKLKNNWSLELNEGIKLPVDLELPQDIKEHLELHLPLLEKQLHRLILHIDKREKISSNMKNKDVTSSSSNKDEQISLFEEGTSDNKNKEEFYSNLEHKQFFHEYLEASEKEFINNYLKSNEIISTRLLCELLIKNINSYNKRYSSGKPHIYAYVSSYLDHLYNEGVLSVAENFDFKDRIYFSALAA</sequence>
<protein>
    <recommendedName>
        <fullName evidence="4">DUF3895 domain-containing protein</fullName>
    </recommendedName>
</protein>
<dbReference type="EMBL" id="AHFE01000075">
    <property type="protein sequence ID" value="EOP32334.1"/>
    <property type="molecule type" value="Genomic_DNA"/>
</dbReference>
<gene>
    <name evidence="2" type="ORF">IK1_05870</name>
</gene>
<dbReference type="HOGENOM" id="CLU_076288_0_0_9"/>
<name>R8ME63_BACCX</name>
<dbReference type="Proteomes" id="UP000014020">
    <property type="component" value="Unassembled WGS sequence"/>
</dbReference>
<proteinExistence type="predicted"/>
<evidence type="ECO:0000256" key="1">
    <source>
        <dbReference type="SAM" id="MobiDB-lite"/>
    </source>
</evidence>
<evidence type="ECO:0000313" key="3">
    <source>
        <dbReference type="Proteomes" id="UP000014020"/>
    </source>
</evidence>
<organism evidence="2 3">
    <name type="scientific">Bacillus cereus (strain VD146)</name>
    <dbReference type="NCBI Taxonomy" id="1053236"/>
    <lineage>
        <taxon>Bacteria</taxon>
        <taxon>Bacillati</taxon>
        <taxon>Bacillota</taxon>
        <taxon>Bacilli</taxon>
        <taxon>Bacillales</taxon>
        <taxon>Bacillaceae</taxon>
        <taxon>Bacillus</taxon>
        <taxon>Bacillus cereus group</taxon>
    </lineage>
</organism>
<evidence type="ECO:0008006" key="4">
    <source>
        <dbReference type="Google" id="ProtNLM"/>
    </source>
</evidence>
<feature type="region of interest" description="Disordered" evidence="1">
    <location>
        <begin position="193"/>
        <end position="214"/>
    </location>
</feature>
<reference evidence="3" key="1">
    <citation type="submission" date="2012-12" db="EMBL/GenBank/DDBJ databases">
        <title>The genome sequence of Bacillus cereus VD146.</title>
        <authorList>
            <consortium name="The Broad Institute Genome Sequencing Platform"/>
            <consortium name="The Broad Institute Genome Sequencing Center for Infectious Disease"/>
            <person name="Feldgarden M."/>
            <person name="Van der Auwera G.A."/>
            <person name="Mahillon J."/>
            <person name="Duprez V."/>
            <person name="Timmery S."/>
            <person name="Mattelet C."/>
            <person name="Dierick K."/>
            <person name="Sun M."/>
            <person name="Yu Z."/>
            <person name="Zhu L."/>
            <person name="Hu X."/>
            <person name="Shank E.B."/>
            <person name="Swiecicka I."/>
            <person name="Hansen B.M."/>
            <person name="Andrup L."/>
            <person name="Walker B."/>
            <person name="Young S.K."/>
            <person name="Zeng Q."/>
            <person name="Gargeya S."/>
            <person name="Fitzgerald M."/>
            <person name="Haas B."/>
            <person name="Abouelleil A."/>
            <person name="Alvarado L."/>
            <person name="Arachchi H.M."/>
            <person name="Berlin A.M."/>
            <person name="Chapman S.B."/>
            <person name="Dewar J."/>
            <person name="Goldberg J."/>
            <person name="Griggs A."/>
            <person name="Gujja S."/>
            <person name="Hansen M."/>
            <person name="Howarth C."/>
            <person name="Imamovic A."/>
            <person name="Larimer J."/>
            <person name="McCowan C."/>
            <person name="Murphy C."/>
            <person name="Neiman D."/>
            <person name="Pearson M."/>
            <person name="Priest M."/>
            <person name="Roberts A."/>
            <person name="Saif S."/>
            <person name="Shea T."/>
            <person name="Sisk P."/>
            <person name="Sykes S."/>
            <person name="Wortman J."/>
            <person name="Nusbaum C."/>
            <person name="Birren B."/>
        </authorList>
    </citation>
    <scope>NUCLEOTIDE SEQUENCE [LARGE SCALE GENOMIC DNA]</scope>
    <source>
        <strain evidence="3">VD146</strain>
    </source>
</reference>
<dbReference type="RefSeq" id="WP_016121318.1">
    <property type="nucleotide sequence ID" value="NZ_KB976684.1"/>
</dbReference>
<evidence type="ECO:0000313" key="2">
    <source>
        <dbReference type="EMBL" id="EOP32334.1"/>
    </source>
</evidence>
<dbReference type="PATRIC" id="fig|1053236.3.peg.6233"/>
<dbReference type="AlphaFoldDB" id="R8ME63"/>
<comment type="caution">
    <text evidence="2">The sequence shown here is derived from an EMBL/GenBank/DDBJ whole genome shotgun (WGS) entry which is preliminary data.</text>
</comment>
<accession>R8ME63</accession>